<feature type="domain" description="EngB-type G" evidence="11">
    <location>
        <begin position="7"/>
        <end position="170"/>
    </location>
</feature>
<keyword evidence="4" id="KW-0479">Metal-binding</keyword>
<dbReference type="InterPro" id="IPR019987">
    <property type="entry name" value="GTP-bd_ribosome_bio_YsxC"/>
</dbReference>
<dbReference type="InterPro" id="IPR030393">
    <property type="entry name" value="G_ENGB_dom"/>
</dbReference>
<dbReference type="CDD" id="cd01876">
    <property type="entry name" value="YihA_EngB"/>
    <property type="match status" value="1"/>
</dbReference>
<dbReference type="Pfam" id="PF01926">
    <property type="entry name" value="MMR_HSR1"/>
    <property type="match status" value="1"/>
</dbReference>
<keyword evidence="9 10" id="KW-0131">Cell cycle</keyword>
<evidence type="ECO:0000256" key="10">
    <source>
        <dbReference type="HAMAP-Rule" id="MF_00321"/>
    </source>
</evidence>
<dbReference type="GO" id="GO:0046872">
    <property type="term" value="F:metal ion binding"/>
    <property type="evidence" value="ECO:0007669"/>
    <property type="project" value="UniProtKB-KW"/>
</dbReference>
<keyword evidence="3 10" id="KW-0132">Cell division</keyword>
<keyword evidence="7 10" id="KW-0342">GTP-binding</keyword>
<dbReference type="RefSeq" id="WP_079653508.1">
    <property type="nucleotide sequence ID" value="NZ_LT670846.1"/>
</dbReference>
<proteinExistence type="inferred from homology"/>
<evidence type="ECO:0000313" key="13">
    <source>
        <dbReference type="Proteomes" id="UP000189810"/>
    </source>
</evidence>
<evidence type="ECO:0000256" key="3">
    <source>
        <dbReference type="ARBA" id="ARBA00022618"/>
    </source>
</evidence>
<reference evidence="12 13" key="1">
    <citation type="submission" date="2016-11" db="EMBL/GenBank/DDBJ databases">
        <authorList>
            <person name="Jaros S."/>
            <person name="Januszkiewicz K."/>
            <person name="Wedrychowicz H."/>
        </authorList>
    </citation>
    <scope>NUCLEOTIDE SEQUENCE [LARGE SCALE GENOMIC DNA]</scope>
    <source>
        <strain evidence="12 13">DSM 19557</strain>
    </source>
</reference>
<evidence type="ECO:0000256" key="9">
    <source>
        <dbReference type="ARBA" id="ARBA00023306"/>
    </source>
</evidence>
<keyword evidence="6" id="KW-0460">Magnesium</keyword>
<dbReference type="Proteomes" id="UP000189810">
    <property type="component" value="Chromosome I"/>
</dbReference>
<dbReference type="NCBIfam" id="TIGR03598">
    <property type="entry name" value="GTPase_YsxC"/>
    <property type="match status" value="1"/>
</dbReference>
<dbReference type="AlphaFoldDB" id="A0A1M6QP21"/>
<dbReference type="PROSITE" id="PS51706">
    <property type="entry name" value="G_ENGB"/>
    <property type="match status" value="1"/>
</dbReference>
<gene>
    <name evidence="10" type="primary">engB</name>
    <name evidence="12" type="ORF">SAMN05444391_0325</name>
</gene>
<evidence type="ECO:0000256" key="1">
    <source>
        <dbReference type="ARBA" id="ARBA00001946"/>
    </source>
</evidence>
<dbReference type="InterPro" id="IPR005225">
    <property type="entry name" value="Small_GTP-bd"/>
</dbReference>
<dbReference type="GO" id="GO:0000917">
    <property type="term" value="P:division septum assembly"/>
    <property type="evidence" value="ECO:0007669"/>
    <property type="project" value="UniProtKB-KW"/>
</dbReference>
<evidence type="ECO:0000259" key="11">
    <source>
        <dbReference type="PROSITE" id="PS51706"/>
    </source>
</evidence>
<comment type="cofactor">
    <cofactor evidence="1">
        <name>Mg(2+)</name>
        <dbReference type="ChEBI" id="CHEBI:18420"/>
    </cofactor>
</comment>
<dbReference type="GO" id="GO:0005525">
    <property type="term" value="F:GTP binding"/>
    <property type="evidence" value="ECO:0007669"/>
    <property type="project" value="UniProtKB-UniRule"/>
</dbReference>
<name>A0A1M6QP21_9AQUI</name>
<evidence type="ECO:0000256" key="8">
    <source>
        <dbReference type="ARBA" id="ARBA00023210"/>
    </source>
</evidence>
<dbReference type="EMBL" id="LT670846">
    <property type="protein sequence ID" value="SHK22039.1"/>
    <property type="molecule type" value="Genomic_DNA"/>
</dbReference>
<dbReference type="OrthoDB" id="9804921at2"/>
<protein>
    <recommendedName>
        <fullName evidence="10">Probable GTP-binding protein EngB</fullName>
    </recommendedName>
</protein>
<comment type="function">
    <text evidence="10">Necessary for normal cell division and for the maintenance of normal septation.</text>
</comment>
<dbReference type="InterPro" id="IPR027417">
    <property type="entry name" value="P-loop_NTPase"/>
</dbReference>
<comment type="similarity">
    <text evidence="2 10">Belongs to the TRAFAC class TrmE-Era-EngA-EngB-Septin-like GTPase superfamily. EngB GTPase family.</text>
</comment>
<keyword evidence="5 10" id="KW-0547">Nucleotide-binding</keyword>
<keyword evidence="13" id="KW-1185">Reference proteome</keyword>
<dbReference type="NCBIfam" id="TIGR00231">
    <property type="entry name" value="small_GTP"/>
    <property type="match status" value="1"/>
</dbReference>
<evidence type="ECO:0000256" key="4">
    <source>
        <dbReference type="ARBA" id="ARBA00022723"/>
    </source>
</evidence>
<evidence type="ECO:0000256" key="2">
    <source>
        <dbReference type="ARBA" id="ARBA00009638"/>
    </source>
</evidence>
<dbReference type="InterPro" id="IPR006073">
    <property type="entry name" value="GTP-bd"/>
</dbReference>
<accession>A0A1M6QP21</accession>
<sequence length="170" mass="19789">MRDLPTDLPHVVFVGRSNVGKSSLINMIFGRNVARVSKEPGRTRNIYLYPFEEKIYVVDVPGYGYAKVSRSMLQEWKKMMEEYFKRYKEIIKIVFVLVDCVVGLTELDLQMLEYLNHMGIKRMIILTKCDKASQKELSRVKFELQRIGVEYVVTSAKEGIGKKEIIKLML</sequence>
<evidence type="ECO:0000256" key="7">
    <source>
        <dbReference type="ARBA" id="ARBA00023134"/>
    </source>
</evidence>
<dbReference type="Gene3D" id="3.40.50.300">
    <property type="entry name" value="P-loop containing nucleotide triphosphate hydrolases"/>
    <property type="match status" value="1"/>
</dbReference>
<dbReference type="PANTHER" id="PTHR11649">
    <property type="entry name" value="MSS1/TRME-RELATED GTP-BINDING PROTEIN"/>
    <property type="match status" value="1"/>
</dbReference>
<dbReference type="SUPFAM" id="SSF52540">
    <property type="entry name" value="P-loop containing nucleoside triphosphate hydrolases"/>
    <property type="match status" value="1"/>
</dbReference>
<evidence type="ECO:0000256" key="6">
    <source>
        <dbReference type="ARBA" id="ARBA00022842"/>
    </source>
</evidence>
<dbReference type="HAMAP" id="MF_00321">
    <property type="entry name" value="GTPase_EngB"/>
    <property type="match status" value="1"/>
</dbReference>
<evidence type="ECO:0000256" key="5">
    <source>
        <dbReference type="ARBA" id="ARBA00022741"/>
    </source>
</evidence>
<organism evidence="12 13">
    <name type="scientific">Thermocrinis minervae</name>
    <dbReference type="NCBI Taxonomy" id="381751"/>
    <lineage>
        <taxon>Bacteria</taxon>
        <taxon>Pseudomonadati</taxon>
        <taxon>Aquificota</taxon>
        <taxon>Aquificia</taxon>
        <taxon>Aquificales</taxon>
        <taxon>Aquificaceae</taxon>
        <taxon>Thermocrinis</taxon>
    </lineage>
</organism>
<evidence type="ECO:0000313" key="12">
    <source>
        <dbReference type="EMBL" id="SHK22039.1"/>
    </source>
</evidence>
<dbReference type="GO" id="GO:0005829">
    <property type="term" value="C:cytosol"/>
    <property type="evidence" value="ECO:0007669"/>
    <property type="project" value="TreeGrafter"/>
</dbReference>
<keyword evidence="8 10" id="KW-0717">Septation</keyword>
<dbReference type="STRING" id="381751.SAMN05444391_0325"/>
<dbReference type="PANTHER" id="PTHR11649:SF13">
    <property type="entry name" value="ENGB-TYPE G DOMAIN-CONTAINING PROTEIN"/>
    <property type="match status" value="1"/>
</dbReference>